<evidence type="ECO:0000313" key="1">
    <source>
        <dbReference type="EMBL" id="PVH25066.1"/>
    </source>
</evidence>
<keyword evidence="2" id="KW-1185">Reference proteome</keyword>
<reference evidence="1 2" key="1">
    <citation type="submission" date="2018-04" db="EMBL/GenBank/DDBJ databases">
        <title>Sphingobacterium cortibacter sp. nov.</title>
        <authorList>
            <person name="Li Y."/>
        </authorList>
    </citation>
    <scope>NUCLEOTIDE SEQUENCE [LARGE SCALE GENOMIC DNA]</scope>
    <source>
        <strain evidence="1 2">2c-3</strain>
    </source>
</reference>
<protein>
    <submittedName>
        <fullName evidence="1">Uncharacterized protein</fullName>
    </submittedName>
</protein>
<dbReference type="AlphaFoldDB" id="A0A2T8HHZ1"/>
<evidence type="ECO:0000313" key="2">
    <source>
        <dbReference type="Proteomes" id="UP000245627"/>
    </source>
</evidence>
<gene>
    <name evidence="1" type="ORF">DC487_09025</name>
</gene>
<dbReference type="EMBL" id="QDKG01000003">
    <property type="protein sequence ID" value="PVH25066.1"/>
    <property type="molecule type" value="Genomic_DNA"/>
</dbReference>
<organism evidence="1 2">
    <name type="scientific">Sphingobacterium corticibacter</name>
    <dbReference type="NCBI Taxonomy" id="2171749"/>
    <lineage>
        <taxon>Bacteria</taxon>
        <taxon>Pseudomonadati</taxon>
        <taxon>Bacteroidota</taxon>
        <taxon>Sphingobacteriia</taxon>
        <taxon>Sphingobacteriales</taxon>
        <taxon>Sphingobacteriaceae</taxon>
        <taxon>Sphingobacterium</taxon>
    </lineage>
</organism>
<name>A0A2T8HHZ1_9SPHI</name>
<comment type="caution">
    <text evidence="1">The sequence shown here is derived from an EMBL/GenBank/DDBJ whole genome shotgun (WGS) entry which is preliminary data.</text>
</comment>
<sequence>MYNYLNNTHYTLTIHQMKQKINYKGKDVEIDLTPQQIQRAMLQSISYTDIKTLEDALAYLGETTASFEQRTAFDDDAQKAYKELEVICQAVRQGNELGEFWYYPWFTSIHSSLGFSYCDFGYGSAGAFVGSRLCIETSEKAAYIGRQFIDIYYRYINGAKLSQPLNVTSKKKTFKDYTEIKTFKNACEALGLNENTFHIEHKSLPDDVYAYMQLRIISKALNTCENSEYAIHDERTYFPYFYSVRTPKGYSYVFGGKSAGSGVRLTYKTAEVAEYAGKQFLTIYNRYMS</sequence>
<proteinExistence type="predicted"/>
<dbReference type="Proteomes" id="UP000245627">
    <property type="component" value="Unassembled WGS sequence"/>
</dbReference>
<accession>A0A2T8HHZ1</accession>